<name>A0A0N5D6I8_THECL</name>
<proteinExistence type="predicted"/>
<accession>A0A0N5D6I8</accession>
<dbReference type="Gene3D" id="2.20.25.530">
    <property type="match status" value="1"/>
</dbReference>
<reference evidence="4" key="1">
    <citation type="submission" date="2017-02" db="UniProtKB">
        <authorList>
            <consortium name="WormBaseParasite"/>
        </authorList>
    </citation>
    <scope>IDENTIFICATION</scope>
</reference>
<gene>
    <name evidence="2" type="ORF">TCLT_LOCUS8639</name>
</gene>
<dbReference type="EMBL" id="UYYF01004662">
    <property type="protein sequence ID" value="VDN06215.1"/>
    <property type="molecule type" value="Genomic_DNA"/>
</dbReference>
<evidence type="ECO:0000313" key="3">
    <source>
        <dbReference type="Proteomes" id="UP000276776"/>
    </source>
</evidence>
<dbReference type="InterPro" id="IPR041195">
    <property type="entry name" value="Rnh202_N"/>
</dbReference>
<dbReference type="Proteomes" id="UP000276776">
    <property type="component" value="Unassembled WGS sequence"/>
</dbReference>
<dbReference type="PANTHER" id="PTHR13383">
    <property type="entry name" value="RIBONUCLEASE H2 SUBUNIT B"/>
    <property type="match status" value="1"/>
</dbReference>
<evidence type="ECO:0000313" key="2">
    <source>
        <dbReference type="EMBL" id="VDN06215.1"/>
    </source>
</evidence>
<dbReference type="OrthoDB" id="29098at2759"/>
<dbReference type="PANTHER" id="PTHR13383:SF11">
    <property type="entry name" value="RIBONUCLEASE H2 SUBUNIT B"/>
    <property type="match status" value="1"/>
</dbReference>
<reference evidence="2 3" key="2">
    <citation type="submission" date="2018-11" db="EMBL/GenBank/DDBJ databases">
        <authorList>
            <consortium name="Pathogen Informatics"/>
        </authorList>
    </citation>
    <scope>NUCLEOTIDE SEQUENCE [LARGE SCALE GENOMIC DNA]</scope>
</reference>
<dbReference type="InterPro" id="IPR040456">
    <property type="entry name" value="RNase_H2_suB"/>
</dbReference>
<evidence type="ECO:0000259" key="1">
    <source>
        <dbReference type="Pfam" id="PF17745"/>
    </source>
</evidence>
<dbReference type="STRING" id="103827.A0A0N5D6I8"/>
<dbReference type="Pfam" id="PF17745">
    <property type="entry name" value="Ydr279_N"/>
    <property type="match status" value="1"/>
</dbReference>
<keyword evidence="3" id="KW-1185">Reference proteome</keyword>
<dbReference type="WBParaSite" id="TCLT_0000865001-mRNA-1">
    <property type="protein sequence ID" value="TCLT_0000865001-mRNA-1"/>
    <property type="gene ID" value="TCLT_0000865001"/>
</dbReference>
<dbReference type="GO" id="GO:0006401">
    <property type="term" value="P:RNA catabolic process"/>
    <property type="evidence" value="ECO:0007669"/>
    <property type="project" value="TreeGrafter"/>
</dbReference>
<evidence type="ECO:0000313" key="4">
    <source>
        <dbReference type="WBParaSite" id="TCLT_0000865001-mRNA-1"/>
    </source>
</evidence>
<dbReference type="AlphaFoldDB" id="A0A0N5D6I8"/>
<dbReference type="GO" id="GO:0005654">
    <property type="term" value="C:nucleoplasm"/>
    <property type="evidence" value="ECO:0007669"/>
    <property type="project" value="TreeGrafter"/>
</dbReference>
<organism evidence="4">
    <name type="scientific">Thelazia callipaeda</name>
    <name type="common">Oriental eyeworm</name>
    <name type="synonym">Parasitic nematode</name>
    <dbReference type="NCBI Taxonomy" id="103827"/>
    <lineage>
        <taxon>Eukaryota</taxon>
        <taxon>Metazoa</taxon>
        <taxon>Ecdysozoa</taxon>
        <taxon>Nematoda</taxon>
        <taxon>Chromadorea</taxon>
        <taxon>Rhabditida</taxon>
        <taxon>Spirurina</taxon>
        <taxon>Spiruromorpha</taxon>
        <taxon>Thelazioidea</taxon>
        <taxon>Thelaziidae</taxon>
        <taxon>Thelazia</taxon>
    </lineage>
</organism>
<protein>
    <recommendedName>
        <fullName evidence="1">Rnh202 triple barrel domain-containing protein</fullName>
    </recommendedName>
</protein>
<sequence length="132" mass="15045">MNSVELTSNCPHEENEKLNDKCSLKAAISDCVQYKTQLSTRFIISNGELFGKQLHSLRHPRTGRGAIYAIGNERIEELLKFDDGFRSILFGNNVISNGSLSFLVPVNPVLLLLPYLRKYAQVLVYYYLIMME</sequence>
<feature type="domain" description="Rnh202 triple barrel" evidence="1">
    <location>
        <begin position="54"/>
        <end position="107"/>
    </location>
</feature>
<dbReference type="GO" id="GO:0032299">
    <property type="term" value="C:ribonuclease H2 complex"/>
    <property type="evidence" value="ECO:0007669"/>
    <property type="project" value="InterPro"/>
</dbReference>